<dbReference type="GO" id="GO:0008758">
    <property type="term" value="F:UDP-2,3-diacylglucosamine hydrolase activity"/>
    <property type="evidence" value="ECO:0007669"/>
    <property type="project" value="TreeGrafter"/>
</dbReference>
<dbReference type="GO" id="GO:0016020">
    <property type="term" value="C:membrane"/>
    <property type="evidence" value="ECO:0007669"/>
    <property type="project" value="GOC"/>
</dbReference>
<name>H5UP81_9MICO</name>
<evidence type="ECO:0000313" key="2">
    <source>
        <dbReference type="EMBL" id="GAB47539.1"/>
    </source>
</evidence>
<gene>
    <name evidence="2" type="ORF">MOPEL_020_00250</name>
</gene>
<dbReference type="InterPro" id="IPR004843">
    <property type="entry name" value="Calcineurin-like_PHP"/>
</dbReference>
<dbReference type="AlphaFoldDB" id="H5UP81"/>
<protein>
    <recommendedName>
        <fullName evidence="1">Calcineurin-like phosphoesterase domain-containing protein</fullName>
    </recommendedName>
</protein>
<dbReference type="PANTHER" id="PTHR31302">
    <property type="entry name" value="TRANSMEMBRANE PROTEIN WITH METALLOPHOSPHOESTERASE DOMAIN-RELATED"/>
    <property type="match status" value="1"/>
</dbReference>
<dbReference type="RefSeq" id="WP_009481437.1">
    <property type="nucleotide sequence ID" value="NZ_BAFE01000019.1"/>
</dbReference>
<evidence type="ECO:0000313" key="3">
    <source>
        <dbReference type="Proteomes" id="UP000004367"/>
    </source>
</evidence>
<evidence type="ECO:0000259" key="1">
    <source>
        <dbReference type="Pfam" id="PF00149"/>
    </source>
</evidence>
<dbReference type="eggNOG" id="COG1408">
    <property type="taxonomic scope" value="Bacteria"/>
</dbReference>
<dbReference type="Pfam" id="PF00149">
    <property type="entry name" value="Metallophos"/>
    <property type="match status" value="1"/>
</dbReference>
<reference evidence="2 3" key="1">
    <citation type="submission" date="2012-02" db="EMBL/GenBank/DDBJ databases">
        <title>Whole genome shotgun sequence of Mobilicoccus pelagius NBRC 104925.</title>
        <authorList>
            <person name="Yoshida Y."/>
            <person name="Hosoyama A."/>
            <person name="Tsuchikane K."/>
            <person name="Katsumata H."/>
            <person name="Yamazaki S."/>
            <person name="Fujita N."/>
        </authorList>
    </citation>
    <scope>NUCLEOTIDE SEQUENCE [LARGE SCALE GENOMIC DNA]</scope>
    <source>
        <strain evidence="2 3">NBRC 104925</strain>
    </source>
</reference>
<dbReference type="Gene3D" id="3.60.21.10">
    <property type="match status" value="1"/>
</dbReference>
<dbReference type="InterPro" id="IPR051158">
    <property type="entry name" value="Metallophosphoesterase_sf"/>
</dbReference>
<dbReference type="EMBL" id="BAFE01000019">
    <property type="protein sequence ID" value="GAB47539.1"/>
    <property type="molecule type" value="Genomic_DNA"/>
</dbReference>
<sequence>MHTLTSAAVSTGLAGAGAVAYGSLVERNAFTLRRYVLPVLPVGRGPIDVLHLADAHLLPTQRRKRAWISSLAELEPDAVINTGDNIAHPESIGPLMEALEPFRGLPGAFVLGSNDYFAPGRKNPVDYLVRKKPKPRTPRLPTDVLVGELRDSGWVDLTNARGRMSVRGLDVELVGVDDPHLHYDRYDEVAGPADPRADLTMGVVHAPYTRVLDAMTADGADLVLAGHTHGGQLAVPFYGAIVTNCDIDRQRVKGVSRWWPGANGVDSAQAPDDAAWLHVSAGLGTSPYAPIRFACRPEASLLTLVPRP</sequence>
<accession>H5UP81</accession>
<dbReference type="SUPFAM" id="SSF56300">
    <property type="entry name" value="Metallo-dependent phosphatases"/>
    <property type="match status" value="1"/>
</dbReference>
<dbReference type="OrthoDB" id="9780884at2"/>
<organism evidence="2 3">
    <name type="scientific">Mobilicoccus pelagius NBRC 104925</name>
    <dbReference type="NCBI Taxonomy" id="1089455"/>
    <lineage>
        <taxon>Bacteria</taxon>
        <taxon>Bacillati</taxon>
        <taxon>Actinomycetota</taxon>
        <taxon>Actinomycetes</taxon>
        <taxon>Micrococcales</taxon>
        <taxon>Dermatophilaceae</taxon>
        <taxon>Mobilicoccus</taxon>
    </lineage>
</organism>
<dbReference type="PANTHER" id="PTHR31302:SF20">
    <property type="entry name" value="CONSERVED PROTEIN"/>
    <property type="match status" value="1"/>
</dbReference>
<comment type="caution">
    <text evidence="2">The sequence shown here is derived from an EMBL/GenBank/DDBJ whole genome shotgun (WGS) entry which is preliminary data.</text>
</comment>
<dbReference type="GO" id="GO:0009245">
    <property type="term" value="P:lipid A biosynthetic process"/>
    <property type="evidence" value="ECO:0007669"/>
    <property type="project" value="TreeGrafter"/>
</dbReference>
<dbReference type="STRING" id="1089455.MOPEL_020_00250"/>
<keyword evidence="3" id="KW-1185">Reference proteome</keyword>
<feature type="domain" description="Calcineurin-like phosphoesterase" evidence="1">
    <location>
        <begin position="49"/>
        <end position="230"/>
    </location>
</feature>
<proteinExistence type="predicted"/>
<dbReference type="Proteomes" id="UP000004367">
    <property type="component" value="Unassembled WGS sequence"/>
</dbReference>
<dbReference type="InterPro" id="IPR029052">
    <property type="entry name" value="Metallo-depent_PP-like"/>
</dbReference>